<dbReference type="AlphaFoldDB" id="A0A9X1FQH0"/>
<reference evidence="2" key="1">
    <citation type="submission" date="2021-07" db="EMBL/GenBank/DDBJ databases">
        <title>Aureisphaera sp. CAU 1614 isolated from sea sediment.</title>
        <authorList>
            <person name="Kim W."/>
        </authorList>
    </citation>
    <scope>NUCLEOTIDE SEQUENCE</scope>
    <source>
        <strain evidence="2">CAU 1614</strain>
    </source>
</reference>
<gene>
    <name evidence="2" type="ORF">KXJ69_11970</name>
</gene>
<dbReference type="EMBL" id="JAHWDP010000005">
    <property type="protein sequence ID" value="MBW2938829.1"/>
    <property type="molecule type" value="Genomic_DNA"/>
</dbReference>
<keyword evidence="3" id="KW-1185">Reference proteome</keyword>
<feature type="chain" id="PRO_5040915764" evidence="1">
    <location>
        <begin position="21"/>
        <end position="281"/>
    </location>
</feature>
<organism evidence="2 3">
    <name type="scientific">Halomarinibacterium sedimenti</name>
    <dbReference type="NCBI Taxonomy" id="2857106"/>
    <lineage>
        <taxon>Bacteria</taxon>
        <taxon>Pseudomonadati</taxon>
        <taxon>Bacteroidota</taxon>
        <taxon>Flavobacteriia</taxon>
        <taxon>Flavobacteriales</taxon>
        <taxon>Flavobacteriaceae</taxon>
        <taxon>Halomarinibacterium</taxon>
    </lineage>
</organism>
<comment type="caution">
    <text evidence="2">The sequence shown here is derived from an EMBL/GenBank/DDBJ whole genome shotgun (WGS) entry which is preliminary data.</text>
</comment>
<evidence type="ECO:0000313" key="3">
    <source>
        <dbReference type="Proteomes" id="UP001138686"/>
    </source>
</evidence>
<feature type="signal peptide" evidence="1">
    <location>
        <begin position="1"/>
        <end position="20"/>
    </location>
</feature>
<evidence type="ECO:0000313" key="2">
    <source>
        <dbReference type="EMBL" id="MBW2938829.1"/>
    </source>
</evidence>
<keyword evidence="1" id="KW-0732">Signal</keyword>
<proteinExistence type="predicted"/>
<evidence type="ECO:0000256" key="1">
    <source>
        <dbReference type="SAM" id="SignalP"/>
    </source>
</evidence>
<protein>
    <submittedName>
        <fullName evidence="2">Uncharacterized protein</fullName>
    </submittedName>
</protein>
<name>A0A9X1FQH0_9FLAO</name>
<dbReference type="RefSeq" id="WP_219053353.1">
    <property type="nucleotide sequence ID" value="NZ_JAHWDP010000005.1"/>
</dbReference>
<sequence length="281" mass="30467">MKKNYLILVLLLSLNLTLFAQVGIGTTAPKGALDITSTNTGFIYPQIALTNTLTPTITNPNGGGLAVGTTVYNTAIAGTGVNTVYPGVYIWDGSGWIPQYHKDDYKLCYQTVNLRTGSDDILNPVSGNQAITFNDNSFTPKFNGNYLVTVTVHYGGGRLDIPAGVDQWANFNAQEGQFNFTFNSTTYNYTLKTYSGYNDDKLFDGGSVNYHTNRINQTTYTIPVSLARNTAYPFTLTFNQTNSAGFEGNGDISVAPAGDGRGYIITSGMVKCTVEFKYLGI</sequence>
<accession>A0A9X1FQH0</accession>
<dbReference type="Proteomes" id="UP001138686">
    <property type="component" value="Unassembled WGS sequence"/>
</dbReference>